<comment type="caution">
    <text evidence="1">The sequence shown here is derived from an EMBL/GenBank/DDBJ whole genome shotgun (WGS) entry which is preliminary data.</text>
</comment>
<organism evidence="1 2">
    <name type="scientific">Parabacteroides merdae</name>
    <dbReference type="NCBI Taxonomy" id="46503"/>
    <lineage>
        <taxon>Bacteria</taxon>
        <taxon>Pseudomonadati</taxon>
        <taxon>Bacteroidota</taxon>
        <taxon>Bacteroidia</taxon>
        <taxon>Bacteroidales</taxon>
        <taxon>Tannerellaceae</taxon>
        <taxon>Parabacteroides</taxon>
    </lineage>
</organism>
<dbReference type="AlphaFoldDB" id="A0AA37KAJ2"/>
<gene>
    <name evidence="1" type="ORF">CE91St3_30570</name>
</gene>
<evidence type="ECO:0000313" key="1">
    <source>
        <dbReference type="EMBL" id="GKH73194.1"/>
    </source>
</evidence>
<sequence length="368" mass="42632">MVSLRFWNMDITLTIQIAPEGDKETRDSVYQVLDGWRQACMSMSNLIMMHLLTQENIANMFYLTEGTKVKLGNQGENSIFNTSRQNATYRIMAKHDLPSDIIANINTRTVTFFNKNKKEIFKGQMRIPYYKNNTPIPFSKQSISFYAEKGSRRIYKFRLFKHRFICILGKDKAGYSYRLDKIIEGNISHCNASLYFNKHNRKWFLLLPIPVQEARPTVDPDLICYAELNPDIPIMATFGNENIGIGNAEEFEYRRQQLSEKLRRLQMDSRFSRGAHGRGQKLQAIDRFNEKESNYVQDKLHKYSAALVGNCIRKGYGTIVLTKTKGEASKDDTDSEEITAQYRYWSPGELTRLIKYKASINGLKVTEV</sequence>
<reference evidence="1" key="1">
    <citation type="submission" date="2022-01" db="EMBL/GenBank/DDBJ databases">
        <title>Novel bile acid biosynthetic pathways are enriched in the microbiome of centenarians.</title>
        <authorList>
            <person name="Sato Y."/>
            <person name="Atarashi K."/>
            <person name="Plichta R.D."/>
            <person name="Arai Y."/>
            <person name="Sasajima S."/>
            <person name="Kearney M.S."/>
            <person name="Suda W."/>
            <person name="Takeshita K."/>
            <person name="Sasaki T."/>
            <person name="Okamoto S."/>
            <person name="Skelly N.A."/>
            <person name="Okamura Y."/>
            <person name="Vlamakis H."/>
            <person name="Li Y."/>
            <person name="Tanoue T."/>
            <person name="Takei H."/>
            <person name="Nittono H."/>
            <person name="Narushima S."/>
            <person name="Irie J."/>
            <person name="Itoh H."/>
            <person name="Moriya K."/>
            <person name="Sugiura Y."/>
            <person name="Suematsu M."/>
            <person name="Moritoki N."/>
            <person name="Shibata S."/>
            <person name="Littman R.D."/>
            <person name="Fischbach A.M."/>
            <person name="Uwamino Y."/>
            <person name="Inoue T."/>
            <person name="Honda A."/>
            <person name="Hattori M."/>
            <person name="Murai T."/>
            <person name="Xavier J.R."/>
            <person name="Hirose N."/>
            <person name="Honda K."/>
        </authorList>
    </citation>
    <scope>NUCLEOTIDE SEQUENCE</scope>
    <source>
        <strain evidence="1">CE91-St3</strain>
    </source>
</reference>
<dbReference type="EMBL" id="BQNZ01000003">
    <property type="protein sequence ID" value="GKH73194.1"/>
    <property type="molecule type" value="Genomic_DNA"/>
</dbReference>
<dbReference type="Proteomes" id="UP001055114">
    <property type="component" value="Unassembled WGS sequence"/>
</dbReference>
<name>A0AA37KAJ2_9BACT</name>
<accession>A0AA37KAJ2</accession>
<evidence type="ECO:0000313" key="2">
    <source>
        <dbReference type="Proteomes" id="UP001055114"/>
    </source>
</evidence>
<proteinExistence type="predicted"/>
<protein>
    <recommendedName>
        <fullName evidence="3">Transposase</fullName>
    </recommendedName>
</protein>
<evidence type="ECO:0008006" key="3">
    <source>
        <dbReference type="Google" id="ProtNLM"/>
    </source>
</evidence>